<dbReference type="EMBL" id="LHYA01000057">
    <property type="protein sequence ID" value="KXB02917.1"/>
    <property type="molecule type" value="Genomic_DNA"/>
</dbReference>
<gene>
    <name evidence="2" type="ORF">AKJ47_03155</name>
</gene>
<protein>
    <recommendedName>
        <fullName evidence="4">Sulfatase</fullName>
    </recommendedName>
</protein>
<dbReference type="AlphaFoldDB" id="A0A133V942"/>
<evidence type="ECO:0000313" key="2">
    <source>
        <dbReference type="EMBL" id="KXB02917.1"/>
    </source>
</evidence>
<proteinExistence type="predicted"/>
<feature type="compositionally biased region" description="Basic and acidic residues" evidence="1">
    <location>
        <begin position="52"/>
        <end position="68"/>
    </location>
</feature>
<feature type="non-terminal residue" evidence="2">
    <location>
        <position position="1"/>
    </location>
</feature>
<feature type="region of interest" description="Disordered" evidence="1">
    <location>
        <begin position="34"/>
        <end position="68"/>
    </location>
</feature>
<accession>A0A133V942</accession>
<dbReference type="Proteomes" id="UP000070405">
    <property type="component" value="Unassembled WGS sequence"/>
</dbReference>
<evidence type="ECO:0008006" key="4">
    <source>
        <dbReference type="Google" id="ProtNLM"/>
    </source>
</evidence>
<keyword evidence="3" id="KW-1185">Reference proteome</keyword>
<sequence>VRGERKELYNMEVDPEEKVNVYRDEKEVAERLESMLRESHPQRRKSAVGPEPRLDSEVKKRLEDLGYY</sequence>
<name>A0A133V942_9EURY</name>
<evidence type="ECO:0000256" key="1">
    <source>
        <dbReference type="SAM" id="MobiDB-lite"/>
    </source>
</evidence>
<dbReference type="Gene3D" id="3.40.720.10">
    <property type="entry name" value="Alkaline Phosphatase, subunit A"/>
    <property type="match status" value="1"/>
</dbReference>
<dbReference type="InterPro" id="IPR017850">
    <property type="entry name" value="Alkaline_phosphatase_core_sf"/>
</dbReference>
<organism evidence="2 3">
    <name type="scientific">candidate division MSBL1 archaeon SCGC-AAA261G05</name>
    <dbReference type="NCBI Taxonomy" id="1698276"/>
    <lineage>
        <taxon>Archaea</taxon>
        <taxon>Methanobacteriati</taxon>
        <taxon>Methanobacteriota</taxon>
        <taxon>candidate division MSBL1</taxon>
    </lineage>
</organism>
<comment type="caution">
    <text evidence="2">The sequence shown here is derived from an EMBL/GenBank/DDBJ whole genome shotgun (WGS) entry which is preliminary data.</text>
</comment>
<reference evidence="2 3" key="1">
    <citation type="journal article" date="2016" name="Sci. Rep.">
        <title>Metabolic traits of an uncultured archaeal lineage -MSBL1- from brine pools of the Red Sea.</title>
        <authorList>
            <person name="Mwirichia R."/>
            <person name="Alam I."/>
            <person name="Rashid M."/>
            <person name="Vinu M."/>
            <person name="Ba-Alawi W."/>
            <person name="Anthony Kamau A."/>
            <person name="Kamanda Ngugi D."/>
            <person name="Goker M."/>
            <person name="Klenk H.P."/>
            <person name="Bajic V."/>
            <person name="Stingl U."/>
        </authorList>
    </citation>
    <scope>NUCLEOTIDE SEQUENCE [LARGE SCALE GENOMIC DNA]</scope>
    <source>
        <strain evidence="2">SCGC-AAA261G05</strain>
    </source>
</reference>
<evidence type="ECO:0000313" key="3">
    <source>
        <dbReference type="Proteomes" id="UP000070405"/>
    </source>
</evidence>